<reference evidence="1" key="1">
    <citation type="journal article" date="2020" name="New Phytol.">
        <title>Comparative genomics reveals dynamic genome evolution in host specialist ectomycorrhizal fungi.</title>
        <authorList>
            <person name="Lofgren L.A."/>
            <person name="Nguyen N.H."/>
            <person name="Vilgalys R."/>
            <person name="Ruytinx J."/>
            <person name="Liao H.L."/>
            <person name="Branco S."/>
            <person name="Kuo A."/>
            <person name="LaButti K."/>
            <person name="Lipzen A."/>
            <person name="Andreopoulos W."/>
            <person name="Pangilinan J."/>
            <person name="Riley R."/>
            <person name="Hundley H."/>
            <person name="Na H."/>
            <person name="Barry K."/>
            <person name="Grigoriev I.V."/>
            <person name="Stajich J.E."/>
            <person name="Kennedy P.G."/>
        </authorList>
    </citation>
    <scope>NUCLEOTIDE SEQUENCE</scope>
    <source>
        <strain evidence="1">DOB743</strain>
    </source>
</reference>
<name>A0A9P6ZRU1_9AGAM</name>
<accession>A0A9P6ZRU1</accession>
<protein>
    <submittedName>
        <fullName evidence="1">Uncharacterized protein</fullName>
    </submittedName>
</protein>
<keyword evidence="2" id="KW-1185">Reference proteome</keyword>
<sequence length="132" mass="14622">MDAVISATRSDDTARLKSQIGHYAAFNTKDHPICPAIYDGSGSRTHMGFNHPVLARFLCPVRELKTFSDDADMALKNIQCGKIKVTAHALPAFLWAGDPPGSDYDDDNMFEGMFEGYLLERVSFIFITTCPD</sequence>
<gene>
    <name evidence="1" type="ORF">EV702DRAFT_972636</name>
</gene>
<dbReference type="AlphaFoldDB" id="A0A9P6ZRU1"/>
<evidence type="ECO:0000313" key="2">
    <source>
        <dbReference type="Proteomes" id="UP000714275"/>
    </source>
</evidence>
<evidence type="ECO:0000313" key="1">
    <source>
        <dbReference type="EMBL" id="KAG1775615.1"/>
    </source>
</evidence>
<dbReference type="OrthoDB" id="3220614at2759"/>
<organism evidence="1 2">
    <name type="scientific">Suillus placidus</name>
    <dbReference type="NCBI Taxonomy" id="48579"/>
    <lineage>
        <taxon>Eukaryota</taxon>
        <taxon>Fungi</taxon>
        <taxon>Dikarya</taxon>
        <taxon>Basidiomycota</taxon>
        <taxon>Agaricomycotina</taxon>
        <taxon>Agaricomycetes</taxon>
        <taxon>Agaricomycetidae</taxon>
        <taxon>Boletales</taxon>
        <taxon>Suillineae</taxon>
        <taxon>Suillaceae</taxon>
        <taxon>Suillus</taxon>
    </lineage>
</organism>
<dbReference type="Proteomes" id="UP000714275">
    <property type="component" value="Unassembled WGS sequence"/>
</dbReference>
<dbReference type="Pfam" id="PF20414">
    <property type="entry name" value="DUF6698"/>
    <property type="match status" value="1"/>
</dbReference>
<comment type="caution">
    <text evidence="1">The sequence shown here is derived from an EMBL/GenBank/DDBJ whole genome shotgun (WGS) entry which is preliminary data.</text>
</comment>
<dbReference type="EMBL" id="JABBWD010000032">
    <property type="protein sequence ID" value="KAG1775615.1"/>
    <property type="molecule type" value="Genomic_DNA"/>
</dbReference>
<proteinExistence type="predicted"/>
<dbReference type="InterPro" id="IPR046521">
    <property type="entry name" value="DUF6698"/>
</dbReference>